<keyword evidence="2" id="KW-0812">Transmembrane</keyword>
<keyword evidence="5" id="KW-0472">Membrane</keyword>
<feature type="compositionally biased region" description="Basic and acidic residues" evidence="8">
    <location>
        <begin position="69"/>
        <end position="84"/>
    </location>
</feature>
<proteinExistence type="predicted"/>
<dbReference type="InterPro" id="IPR032518">
    <property type="entry name" value="HepII_N"/>
</dbReference>
<dbReference type="InterPro" id="IPR052447">
    <property type="entry name" value="Dermatan-Sulfate_Isomerase"/>
</dbReference>
<comment type="subcellular location">
    <subcellularLocation>
        <location evidence="1">Membrane</location>
        <topology evidence="1">Multi-pass membrane protein</topology>
    </subcellularLocation>
</comment>
<keyword evidence="4" id="KW-1133">Transmembrane helix</keyword>
<dbReference type="SUPFAM" id="SSF48230">
    <property type="entry name" value="Chondroitin AC/alginate lyase"/>
    <property type="match status" value="1"/>
</dbReference>
<keyword evidence="6" id="KW-0325">Glycoprotein</keyword>
<feature type="region of interest" description="Disordered" evidence="8">
    <location>
        <begin position="1"/>
        <end position="116"/>
    </location>
</feature>
<evidence type="ECO:0000259" key="9">
    <source>
        <dbReference type="Pfam" id="PF16332"/>
    </source>
</evidence>
<dbReference type="AlphaFoldDB" id="A0A6N9YHB2"/>
<dbReference type="PANTHER" id="PTHR15532">
    <property type="match status" value="1"/>
</dbReference>
<keyword evidence="11" id="KW-1185">Reference proteome</keyword>
<evidence type="ECO:0000313" key="10">
    <source>
        <dbReference type="EMBL" id="NED94315.1"/>
    </source>
</evidence>
<keyword evidence="7" id="KW-0413">Isomerase</keyword>
<sequence length="780" mass="87023">MAQPLGRRWQTAARHPPGVEPIGPGDRAGSRPLRRPGGSAHDRGLDRHSVGHRDGVGALAGRPTRGQRGRADHEHRLSDGRRPGSDTALGRWRKHPPGRSRPGPAHARRRTHRRIPLGGRVTTQPLLLAGRLDQLREQSATVRHRQFRRLLEECERYRGIALPAEHPRESITYFGPAAANLALAFRLTGQQHYLDELRRWVAVPVSFPHWGKAHMPDHDLDAGWLCHGLSLAYSWAGDALPDDERAALRDKLILQGTRLYEFALASEGDWWSSSFWQNHNWICYAGLATAGYVLAGEHPAARDWTERAKRNFDTVLELMPEDGSNCEGVVYWRYGVPWIASYLDVLKAAEGIDWFPRSPYLRETFWYRLYQAAPDLERIVDHGDCHDRRSGHSTAFYYKLAAEYRIPQAQWLANRVLDDFFWREAYESGVKPGVRPEAYQELLWYDPEVPEQNPESLPLGRVFPDLGLVVGRTSWADDACLVSFKASPGGGHKAWEASQRMAVEKGWTTLNAGHHHPDAGSFVLLGHGSYLAVDEGYSNRKRAEHHNSVLVDGQGFVNEDRYHVYKGLAHEHTARIRSASVGDGWVHAVSESAAMYPPELGVRQVDRHLVMSPRGTLILVDELAATEPRTWTWLLQTDNPAQPTGGGEWEAECGSARLRITAVEPEGSVDDVVATPIAANPTSSTPSLAIEKVQHTLRRATEPTTTARYVTVLEPLPWNEQAISRISVRATARDVVVDIERDGDREIVAFQLNGKDATEALGAGPDIAGDGFAAYSVTER</sequence>
<dbReference type="GO" id="GO:0016853">
    <property type="term" value="F:isomerase activity"/>
    <property type="evidence" value="ECO:0007669"/>
    <property type="project" value="UniProtKB-KW"/>
</dbReference>
<evidence type="ECO:0000256" key="8">
    <source>
        <dbReference type="SAM" id="MobiDB-lite"/>
    </source>
</evidence>
<reference evidence="10 11" key="1">
    <citation type="submission" date="2020-02" db="EMBL/GenBank/DDBJ databases">
        <authorList>
            <person name="Li X.-J."/>
            <person name="Feng X.-M."/>
        </authorList>
    </citation>
    <scope>NUCLEOTIDE SEQUENCE [LARGE SCALE GENOMIC DNA]</scope>
    <source>
        <strain evidence="10 11">CGMCC 4.7225</strain>
    </source>
</reference>
<dbReference type="GO" id="GO:0016020">
    <property type="term" value="C:membrane"/>
    <property type="evidence" value="ECO:0007669"/>
    <property type="project" value="UniProtKB-SubCell"/>
</dbReference>
<evidence type="ECO:0000256" key="6">
    <source>
        <dbReference type="ARBA" id="ARBA00023180"/>
    </source>
</evidence>
<dbReference type="Gene3D" id="2.70.98.70">
    <property type="match status" value="1"/>
</dbReference>
<organism evidence="10 11">
    <name type="scientific">Phytoactinopolyspora alkaliphila</name>
    <dbReference type="NCBI Taxonomy" id="1783498"/>
    <lineage>
        <taxon>Bacteria</taxon>
        <taxon>Bacillati</taxon>
        <taxon>Actinomycetota</taxon>
        <taxon>Actinomycetes</taxon>
        <taxon>Jiangellales</taxon>
        <taxon>Jiangellaceae</taxon>
        <taxon>Phytoactinopolyspora</taxon>
    </lineage>
</organism>
<evidence type="ECO:0000256" key="3">
    <source>
        <dbReference type="ARBA" id="ARBA00022729"/>
    </source>
</evidence>
<evidence type="ECO:0000313" key="11">
    <source>
        <dbReference type="Proteomes" id="UP000469185"/>
    </source>
</evidence>
<evidence type="ECO:0000256" key="7">
    <source>
        <dbReference type="ARBA" id="ARBA00023235"/>
    </source>
</evidence>
<dbReference type="PANTHER" id="PTHR15532:SF5">
    <property type="entry name" value="SULFOTRANSFERASE DOMAIN-CONTAINING PROTEIN"/>
    <property type="match status" value="1"/>
</dbReference>
<name>A0A6N9YHB2_9ACTN</name>
<evidence type="ECO:0000256" key="4">
    <source>
        <dbReference type="ARBA" id="ARBA00022989"/>
    </source>
</evidence>
<dbReference type="EMBL" id="JAAGOB010000002">
    <property type="protein sequence ID" value="NED94315.1"/>
    <property type="molecule type" value="Genomic_DNA"/>
</dbReference>
<evidence type="ECO:0000256" key="5">
    <source>
        <dbReference type="ARBA" id="ARBA00023136"/>
    </source>
</evidence>
<dbReference type="Proteomes" id="UP000469185">
    <property type="component" value="Unassembled WGS sequence"/>
</dbReference>
<feature type="compositionally biased region" description="Basic and acidic residues" evidence="8">
    <location>
        <begin position="40"/>
        <end position="55"/>
    </location>
</feature>
<evidence type="ECO:0000256" key="1">
    <source>
        <dbReference type="ARBA" id="ARBA00004141"/>
    </source>
</evidence>
<protein>
    <submittedName>
        <fullName evidence="10">DUF4962 domain-containing protein</fullName>
    </submittedName>
</protein>
<comment type="caution">
    <text evidence="10">The sequence shown here is derived from an EMBL/GenBank/DDBJ whole genome shotgun (WGS) entry which is preliminary data.</text>
</comment>
<feature type="domain" description="Heparinase II N-terminal" evidence="9">
    <location>
        <begin position="179"/>
        <end position="416"/>
    </location>
</feature>
<evidence type="ECO:0000256" key="2">
    <source>
        <dbReference type="ARBA" id="ARBA00022692"/>
    </source>
</evidence>
<gene>
    <name evidence="10" type="ORF">G1H11_03215</name>
</gene>
<dbReference type="Pfam" id="PF16332">
    <property type="entry name" value="DUF4962"/>
    <property type="match status" value="1"/>
</dbReference>
<feature type="compositionally biased region" description="Basic residues" evidence="8">
    <location>
        <begin position="106"/>
        <end position="115"/>
    </location>
</feature>
<accession>A0A6N9YHB2</accession>
<dbReference type="Gene3D" id="1.50.10.100">
    <property type="entry name" value="Chondroitin AC/alginate lyase"/>
    <property type="match status" value="1"/>
</dbReference>
<keyword evidence="3" id="KW-0732">Signal</keyword>
<dbReference type="InterPro" id="IPR008929">
    <property type="entry name" value="Chondroitin_lyas"/>
</dbReference>